<evidence type="ECO:0000256" key="1">
    <source>
        <dbReference type="SAM" id="MobiDB-lite"/>
    </source>
</evidence>
<name>A0A1X2H299_SYNRA</name>
<dbReference type="InParanoid" id="A0A1X2H299"/>
<keyword evidence="2" id="KW-1133">Transmembrane helix</keyword>
<dbReference type="Gene3D" id="3.50.30.30">
    <property type="match status" value="1"/>
</dbReference>
<keyword evidence="3" id="KW-0732">Signal</keyword>
<evidence type="ECO:0000256" key="3">
    <source>
        <dbReference type="SAM" id="SignalP"/>
    </source>
</evidence>
<evidence type="ECO:0000256" key="2">
    <source>
        <dbReference type="SAM" id="Phobius"/>
    </source>
</evidence>
<dbReference type="InterPro" id="IPR013083">
    <property type="entry name" value="Znf_RING/FYVE/PHD"/>
</dbReference>
<protein>
    <recommendedName>
        <fullName evidence="6">RING-type domain-containing protein</fullName>
    </recommendedName>
</protein>
<dbReference type="EMBL" id="MCGN01000010">
    <property type="protein sequence ID" value="ORY91915.1"/>
    <property type="molecule type" value="Genomic_DNA"/>
</dbReference>
<dbReference type="SUPFAM" id="SSF57850">
    <property type="entry name" value="RING/U-box"/>
    <property type="match status" value="1"/>
</dbReference>
<keyword evidence="5" id="KW-1185">Reference proteome</keyword>
<feature type="transmembrane region" description="Helical" evidence="2">
    <location>
        <begin position="245"/>
        <end position="269"/>
    </location>
</feature>
<feature type="chain" id="PRO_5010880612" description="RING-type domain-containing protein" evidence="3">
    <location>
        <begin position="27"/>
        <end position="464"/>
    </location>
</feature>
<evidence type="ECO:0000313" key="4">
    <source>
        <dbReference type="EMBL" id="ORY91915.1"/>
    </source>
</evidence>
<feature type="compositionally biased region" description="Polar residues" evidence="1">
    <location>
        <begin position="416"/>
        <end position="448"/>
    </location>
</feature>
<proteinExistence type="predicted"/>
<keyword evidence="2" id="KW-0812">Transmembrane</keyword>
<evidence type="ECO:0008006" key="6">
    <source>
        <dbReference type="Google" id="ProtNLM"/>
    </source>
</evidence>
<comment type="caution">
    <text evidence="4">The sequence shown here is derived from an EMBL/GenBank/DDBJ whole genome shotgun (WGS) entry which is preliminary data.</text>
</comment>
<feature type="region of interest" description="Disordered" evidence="1">
    <location>
        <begin position="416"/>
        <end position="464"/>
    </location>
</feature>
<feature type="signal peptide" evidence="3">
    <location>
        <begin position="1"/>
        <end position="26"/>
    </location>
</feature>
<dbReference type="Gene3D" id="3.30.40.10">
    <property type="entry name" value="Zinc/RING finger domain, C3HC4 (zinc finger)"/>
    <property type="match status" value="1"/>
</dbReference>
<dbReference type="Proteomes" id="UP000242180">
    <property type="component" value="Unassembled WGS sequence"/>
</dbReference>
<organism evidence="4 5">
    <name type="scientific">Syncephalastrum racemosum</name>
    <name type="common">Filamentous fungus</name>
    <dbReference type="NCBI Taxonomy" id="13706"/>
    <lineage>
        <taxon>Eukaryota</taxon>
        <taxon>Fungi</taxon>
        <taxon>Fungi incertae sedis</taxon>
        <taxon>Mucoromycota</taxon>
        <taxon>Mucoromycotina</taxon>
        <taxon>Mucoromycetes</taxon>
        <taxon>Mucorales</taxon>
        <taxon>Syncephalastraceae</taxon>
        <taxon>Syncephalastrum</taxon>
    </lineage>
</organism>
<accession>A0A1X2H299</accession>
<sequence length="464" mass="51954">MLFFHLCWCSYILSLFIDGGSWLVNGQQLVLSQFVVSVDYTTKQWYEDQDIPHHEWRESVTPLLPFQQDWDGYLVYLHTACPSSISASNFASINNRTSFPEQMTEDEGLLQMLPRVGLISRGDDCSWSIKVEHAKSIAQSFNMTLQGIILFDNQTNPPPPIASLSLNENDLMPELVGIPVVFVNQTTGQALLSSVYYAASPTSTNARQQNMATLSRALVFHEQMPDGGAEDGGANRREEEEKDQWIFVAQWVINVIAAMLIIALVAYVCQRVKLRQQQQTERLPVTRESTLSVVDSTSSSFLTIMRRRHGSLTGEQPNEGVGLSAEELEQHYPRMIYDPLLIRNATCAICLDDFLTHGSSEKQLAKLVRRLGCGHGFCAHYPWLGKKSRCCPLCKHDCTYEPPSSESSLMFPLPTVHSSRVQPQRRGSTPTSFHTNMIHPSTESMQSETDARCARSASCPTSPA</sequence>
<evidence type="ECO:0000313" key="5">
    <source>
        <dbReference type="Proteomes" id="UP000242180"/>
    </source>
</evidence>
<dbReference type="AlphaFoldDB" id="A0A1X2H299"/>
<dbReference type="OrthoDB" id="8062037at2759"/>
<reference evidence="4 5" key="1">
    <citation type="submission" date="2016-07" db="EMBL/GenBank/DDBJ databases">
        <title>Pervasive Adenine N6-methylation of Active Genes in Fungi.</title>
        <authorList>
            <consortium name="DOE Joint Genome Institute"/>
            <person name="Mondo S.J."/>
            <person name="Dannebaum R.O."/>
            <person name="Kuo R.C."/>
            <person name="Labutti K."/>
            <person name="Haridas S."/>
            <person name="Kuo A."/>
            <person name="Salamov A."/>
            <person name="Ahrendt S.R."/>
            <person name="Lipzen A."/>
            <person name="Sullivan W."/>
            <person name="Andreopoulos W.B."/>
            <person name="Clum A."/>
            <person name="Lindquist E."/>
            <person name="Daum C."/>
            <person name="Ramamoorthy G.K."/>
            <person name="Gryganskyi A."/>
            <person name="Culley D."/>
            <person name="Magnuson J.K."/>
            <person name="James T.Y."/>
            <person name="O'Malley M.A."/>
            <person name="Stajich J.E."/>
            <person name="Spatafora J.W."/>
            <person name="Visel A."/>
            <person name="Grigoriev I.V."/>
        </authorList>
    </citation>
    <scope>NUCLEOTIDE SEQUENCE [LARGE SCALE GENOMIC DNA]</scope>
    <source>
        <strain evidence="4 5">NRRL 2496</strain>
    </source>
</reference>
<gene>
    <name evidence="4" type="ORF">BCR43DRAFT_517938</name>
</gene>
<keyword evidence="2" id="KW-0472">Membrane</keyword>